<comment type="pathway">
    <text evidence="2">Cell wall biogenesis; peptidoglycan biosynthesis.</text>
</comment>
<dbReference type="Pfam" id="PF00275">
    <property type="entry name" value="EPSP_synthase"/>
    <property type="match status" value="1"/>
</dbReference>
<evidence type="ECO:0000259" key="15">
    <source>
        <dbReference type="Pfam" id="PF00275"/>
    </source>
</evidence>
<evidence type="ECO:0000256" key="2">
    <source>
        <dbReference type="ARBA" id="ARBA00004752"/>
    </source>
</evidence>
<dbReference type="EMBL" id="AXCJ01000008">
    <property type="protein sequence ID" value="ETO91194.1"/>
    <property type="molecule type" value="Genomic_DNA"/>
</dbReference>
<dbReference type="InterPro" id="IPR050068">
    <property type="entry name" value="MurA_subfamily"/>
</dbReference>
<dbReference type="CDD" id="cd01555">
    <property type="entry name" value="UdpNAET"/>
    <property type="match status" value="1"/>
</dbReference>
<dbReference type="SUPFAM" id="SSF55205">
    <property type="entry name" value="EPT/RTPC-like"/>
    <property type="match status" value="1"/>
</dbReference>
<keyword evidence="8" id="KW-0131">Cell cycle</keyword>
<comment type="similarity">
    <text evidence="10">Belongs to the EPSP synthase family. MurA subfamily.</text>
</comment>
<dbReference type="NCBIfam" id="TIGR01072">
    <property type="entry name" value="murA"/>
    <property type="match status" value="1"/>
</dbReference>
<evidence type="ECO:0000256" key="11">
    <source>
        <dbReference type="ARBA" id="ARBA00039108"/>
    </source>
</evidence>
<evidence type="ECO:0000313" key="17">
    <source>
        <dbReference type="Proteomes" id="UP000018951"/>
    </source>
</evidence>
<protein>
    <recommendedName>
        <fullName evidence="12 14">UDP-N-acetylglucosamine 1-carboxyvinyltransferase</fullName>
        <ecNumber evidence="11 14">2.5.1.7</ecNumber>
    </recommendedName>
</protein>
<accession>W2UZ39</accession>
<keyword evidence="6" id="KW-0133">Cell shape</keyword>
<evidence type="ECO:0000256" key="10">
    <source>
        <dbReference type="ARBA" id="ARBA00038367"/>
    </source>
</evidence>
<dbReference type="GO" id="GO:0019277">
    <property type="term" value="P:UDP-N-acetylgalactosamine biosynthetic process"/>
    <property type="evidence" value="ECO:0007669"/>
    <property type="project" value="InterPro"/>
</dbReference>
<feature type="domain" description="Enolpyruvate transferase" evidence="15">
    <location>
        <begin position="6"/>
        <end position="424"/>
    </location>
</feature>
<keyword evidence="7" id="KW-0573">Peptidoglycan synthesis</keyword>
<evidence type="ECO:0000256" key="13">
    <source>
        <dbReference type="ARBA" id="ARBA00047527"/>
    </source>
</evidence>
<dbReference type="PANTHER" id="PTHR43783">
    <property type="entry name" value="UDP-N-ACETYLGLUCOSAMINE 1-CARBOXYVINYLTRANSFERASE"/>
    <property type="match status" value="1"/>
</dbReference>
<dbReference type="AlphaFoldDB" id="W2UZ39"/>
<keyword evidence="3" id="KW-0963">Cytoplasm</keyword>
<reference evidence="16 17" key="1">
    <citation type="journal article" date="2013" name="PLoS ONE">
        <title>Bacterial endosymbiosis in a chordate host: long-term co-evolution and conservation of secondary metabolism.</title>
        <authorList>
            <person name="Kwan J.C."/>
            <person name="Schmidt E.W."/>
        </authorList>
    </citation>
    <scope>NUCLEOTIDE SEQUENCE [LARGE SCALE GENOMIC DNA]</scope>
    <source>
        <strain evidence="17">L6</strain>
    </source>
</reference>
<gene>
    <name evidence="16" type="ORF">P857_684</name>
</gene>
<evidence type="ECO:0000256" key="1">
    <source>
        <dbReference type="ARBA" id="ARBA00004496"/>
    </source>
</evidence>
<dbReference type="NCBIfam" id="NF006873">
    <property type="entry name" value="PRK09369.1"/>
    <property type="match status" value="1"/>
</dbReference>
<dbReference type="PATRIC" id="fig|1401685.3.peg.819"/>
<dbReference type="Gene3D" id="3.65.10.10">
    <property type="entry name" value="Enolpyruvate transferase domain"/>
    <property type="match status" value="2"/>
</dbReference>
<sequence length="451" mass="50921">MKTLLVQESQKISGTINISGSKNASLAIIASAIIIEHPVKISNVPNILDVKNLLLILKHIGFKFHFSKNELLIYPLDKVQSYLIPRHLTSRLRASNLIISPLISKYGKIKISQDSGGCNIGARPIDLHIYAIRKLGYHITLSDQNYLSIYKNTKLFPQKIHLKKISVGATQNAILATVYIKGTTIIKNIAIEPEIIDLISFLCKLGFKIYLNKKSRTITVRGITREHIKAQKHTIVHQVIPDRIEAATFIISTAINGDKITLNNINHCHLQNILIPLTKSQIIRYTKLSKDSVQISKTEFQFQPSMTISTKPYPAFPSDVQPQIMVLMCYLNGTSKITENVFEQRFQHVYELQKMGANIRIKNKKAIIYGKKTLTPTKIQCSNLRSAAAMLLAGISSKSANKLYTIIENADHITRGYENITEKLRKCSIHIQVLQEKYPSTVIQDNQYLIK</sequence>
<dbReference type="EC" id="2.5.1.7" evidence="11 14"/>
<dbReference type="InterPro" id="IPR013792">
    <property type="entry name" value="RNA3'P_cycl/enolpyr_Trfase_a/b"/>
</dbReference>
<dbReference type="STRING" id="1401685.P857_684"/>
<dbReference type="GO" id="GO:0008360">
    <property type="term" value="P:regulation of cell shape"/>
    <property type="evidence" value="ECO:0007669"/>
    <property type="project" value="UniProtKB-KW"/>
</dbReference>
<evidence type="ECO:0000256" key="14">
    <source>
        <dbReference type="NCBIfam" id="TIGR01072"/>
    </source>
</evidence>
<evidence type="ECO:0000256" key="7">
    <source>
        <dbReference type="ARBA" id="ARBA00022984"/>
    </source>
</evidence>
<evidence type="ECO:0000256" key="6">
    <source>
        <dbReference type="ARBA" id="ARBA00022960"/>
    </source>
</evidence>
<dbReference type="InterPro" id="IPR036968">
    <property type="entry name" value="Enolpyruvate_Tfrase_sf"/>
</dbReference>
<organism evidence="16 17">
    <name type="scientific">Candidatus Xenolissoclinum pacificiensis L6</name>
    <dbReference type="NCBI Taxonomy" id="1401685"/>
    <lineage>
        <taxon>Bacteria</taxon>
        <taxon>Pseudomonadati</taxon>
        <taxon>Pseudomonadota</taxon>
        <taxon>Alphaproteobacteria</taxon>
        <taxon>Rickettsiales</taxon>
        <taxon>Anaplasmataceae</taxon>
        <taxon>Candidatus Xenolissoclinum</taxon>
    </lineage>
</organism>
<proteinExistence type="inferred from homology"/>
<comment type="catalytic activity">
    <reaction evidence="13">
        <text>phosphoenolpyruvate + UDP-N-acetyl-alpha-D-glucosamine = UDP-N-acetyl-3-O-(1-carboxyvinyl)-alpha-D-glucosamine + phosphate</text>
        <dbReference type="Rhea" id="RHEA:18681"/>
        <dbReference type="ChEBI" id="CHEBI:43474"/>
        <dbReference type="ChEBI" id="CHEBI:57705"/>
        <dbReference type="ChEBI" id="CHEBI:58702"/>
        <dbReference type="ChEBI" id="CHEBI:68483"/>
        <dbReference type="EC" id="2.5.1.7"/>
    </reaction>
</comment>
<evidence type="ECO:0000256" key="12">
    <source>
        <dbReference type="ARBA" id="ARBA00039754"/>
    </source>
</evidence>
<evidence type="ECO:0000256" key="4">
    <source>
        <dbReference type="ARBA" id="ARBA00022618"/>
    </source>
</evidence>
<dbReference type="GO" id="GO:0009252">
    <property type="term" value="P:peptidoglycan biosynthetic process"/>
    <property type="evidence" value="ECO:0007669"/>
    <property type="project" value="UniProtKB-UniRule"/>
</dbReference>
<dbReference type="PANTHER" id="PTHR43783:SF1">
    <property type="entry name" value="UDP-N-ACETYLGLUCOSAMINE 1-CARBOXYVINYLTRANSFERASE"/>
    <property type="match status" value="1"/>
</dbReference>
<keyword evidence="4" id="KW-0132">Cell division</keyword>
<comment type="subcellular location">
    <subcellularLocation>
        <location evidence="1">Cytoplasm</location>
    </subcellularLocation>
</comment>
<dbReference type="GO" id="GO:0008760">
    <property type="term" value="F:UDP-N-acetylglucosamine 1-carboxyvinyltransferase activity"/>
    <property type="evidence" value="ECO:0007669"/>
    <property type="project" value="UniProtKB-UniRule"/>
</dbReference>
<keyword evidence="17" id="KW-1185">Reference proteome</keyword>
<keyword evidence="9" id="KW-0961">Cell wall biogenesis/degradation</keyword>
<dbReference type="Proteomes" id="UP000018951">
    <property type="component" value="Unassembled WGS sequence"/>
</dbReference>
<keyword evidence="5" id="KW-0808">Transferase</keyword>
<evidence type="ECO:0000256" key="8">
    <source>
        <dbReference type="ARBA" id="ARBA00023306"/>
    </source>
</evidence>
<comment type="caution">
    <text evidence="16">The sequence shown here is derived from an EMBL/GenBank/DDBJ whole genome shotgun (WGS) entry which is preliminary data.</text>
</comment>
<name>W2UZ39_9RICK</name>
<dbReference type="GO" id="GO:0005737">
    <property type="term" value="C:cytoplasm"/>
    <property type="evidence" value="ECO:0007669"/>
    <property type="project" value="UniProtKB-SubCell"/>
</dbReference>
<evidence type="ECO:0000256" key="9">
    <source>
        <dbReference type="ARBA" id="ARBA00023316"/>
    </source>
</evidence>
<evidence type="ECO:0000256" key="3">
    <source>
        <dbReference type="ARBA" id="ARBA00022490"/>
    </source>
</evidence>
<dbReference type="GO" id="GO:0051301">
    <property type="term" value="P:cell division"/>
    <property type="evidence" value="ECO:0007669"/>
    <property type="project" value="UniProtKB-KW"/>
</dbReference>
<dbReference type="InterPro" id="IPR001986">
    <property type="entry name" value="Enolpyruvate_Tfrase_dom"/>
</dbReference>
<dbReference type="GO" id="GO:0071555">
    <property type="term" value="P:cell wall organization"/>
    <property type="evidence" value="ECO:0007669"/>
    <property type="project" value="UniProtKB-KW"/>
</dbReference>
<evidence type="ECO:0000313" key="16">
    <source>
        <dbReference type="EMBL" id="ETO91194.1"/>
    </source>
</evidence>
<dbReference type="InterPro" id="IPR005750">
    <property type="entry name" value="UDP_GlcNAc_COvinyl_MurA"/>
</dbReference>
<evidence type="ECO:0000256" key="5">
    <source>
        <dbReference type="ARBA" id="ARBA00022679"/>
    </source>
</evidence>